<reference evidence="3" key="1">
    <citation type="submission" date="2023-08" db="EMBL/GenBank/DDBJ databases">
        <title>Comparative genomics and taxonomic characterization of three novel marine species of genus Marivirga.</title>
        <authorList>
            <person name="Muhammad N."/>
            <person name="Kim S.-G."/>
        </authorList>
    </citation>
    <scope>NUCLEOTIDE SEQUENCE</scope>
    <source>
        <strain evidence="3">BKB1-2</strain>
    </source>
</reference>
<keyword evidence="2 3" id="KW-0378">Hydrolase</keyword>
<accession>A0AA49J9E7</accession>
<name>A0AA49J9E7_9BACT</name>
<dbReference type="Gene3D" id="3.40.50.1820">
    <property type="entry name" value="alpha/beta hydrolase"/>
    <property type="match status" value="1"/>
</dbReference>
<dbReference type="EMBL" id="CP129968">
    <property type="protein sequence ID" value="WKK80715.2"/>
    <property type="molecule type" value="Genomic_DNA"/>
</dbReference>
<organism evidence="3">
    <name type="scientific">Marivirga arenosa</name>
    <dbReference type="NCBI Taxonomy" id="3059076"/>
    <lineage>
        <taxon>Bacteria</taxon>
        <taxon>Pseudomonadati</taxon>
        <taxon>Bacteroidota</taxon>
        <taxon>Cytophagia</taxon>
        <taxon>Cytophagales</taxon>
        <taxon>Marivirgaceae</taxon>
        <taxon>Marivirga</taxon>
    </lineage>
</organism>
<evidence type="ECO:0000256" key="1">
    <source>
        <dbReference type="ARBA" id="ARBA00005622"/>
    </source>
</evidence>
<dbReference type="PANTHER" id="PTHR40841">
    <property type="entry name" value="SIDEROPHORE TRIACETYLFUSARININE C ESTERASE"/>
    <property type="match status" value="1"/>
</dbReference>
<dbReference type="AlphaFoldDB" id="A0AA49J9E7"/>
<dbReference type="Pfam" id="PF00756">
    <property type="entry name" value="Esterase"/>
    <property type="match status" value="1"/>
</dbReference>
<gene>
    <name evidence="3" type="ORF">QYS47_27090</name>
</gene>
<evidence type="ECO:0000313" key="3">
    <source>
        <dbReference type="EMBL" id="WKK80715.2"/>
    </source>
</evidence>
<protein>
    <submittedName>
        <fullName evidence="3">Alpha/beta hydrolase-fold protein</fullName>
    </submittedName>
</protein>
<sequence length="299" mass="34388">MKNIGRALMLIMIIHNLTGCNINSYKDTAIKNTTPSISDSKKYEIANSKVLPIKDSSLNRQYELYIKLPENYEKNKDYSYPVIYFTDAKWHMELLSSATEYLLDSVILVGISWQLDMPEDLLEEVGDHVSRYRDYTFSTSNNIAHQSKFNFGGATDHLQFIQEDVISFIEKKYRIDPNNRTYFGYSLGGAFGAYILLTKSKTFNHYILGSPSFNNNNKILDSLFLSKRLDNKESNANIFISYGSMEKELGEEVEVFANLLESKKLSKQIVEGNHKTAFPKTGINSIEWLSELYKQHQNE</sequence>
<dbReference type="GO" id="GO:0016788">
    <property type="term" value="F:hydrolase activity, acting on ester bonds"/>
    <property type="evidence" value="ECO:0007669"/>
    <property type="project" value="TreeGrafter"/>
</dbReference>
<dbReference type="InterPro" id="IPR000801">
    <property type="entry name" value="Esterase-like"/>
</dbReference>
<comment type="similarity">
    <text evidence="1">Belongs to the esterase D family.</text>
</comment>
<dbReference type="Proteomes" id="UP001232019">
    <property type="component" value="Chromosome"/>
</dbReference>
<dbReference type="SUPFAM" id="SSF53474">
    <property type="entry name" value="alpha/beta-Hydrolases"/>
    <property type="match status" value="1"/>
</dbReference>
<proteinExistence type="inferred from homology"/>
<dbReference type="PANTHER" id="PTHR40841:SF2">
    <property type="entry name" value="SIDEROPHORE-DEGRADING ESTERASE (EUROFUNG)"/>
    <property type="match status" value="1"/>
</dbReference>
<dbReference type="RefSeq" id="WP_322345874.1">
    <property type="nucleotide sequence ID" value="NZ_CP129968.2"/>
</dbReference>
<evidence type="ECO:0000256" key="2">
    <source>
        <dbReference type="ARBA" id="ARBA00022801"/>
    </source>
</evidence>
<dbReference type="InterPro" id="IPR052558">
    <property type="entry name" value="Siderophore_Hydrolase_D"/>
</dbReference>
<dbReference type="InterPro" id="IPR029058">
    <property type="entry name" value="AB_hydrolase_fold"/>
</dbReference>
<dbReference type="KEGG" id="marp:QYS47_27090"/>